<evidence type="ECO:0000259" key="6">
    <source>
        <dbReference type="PROSITE" id="PS50975"/>
    </source>
</evidence>
<dbReference type="RefSeq" id="WP_200981632.1">
    <property type="nucleotide sequence ID" value="NZ_CP064654.1"/>
</dbReference>
<dbReference type="Gene3D" id="3.30.470.20">
    <property type="entry name" value="ATP-grasp fold, B domain"/>
    <property type="match status" value="1"/>
</dbReference>
<evidence type="ECO:0000313" key="7">
    <source>
        <dbReference type="EMBL" id="QPC98628.1"/>
    </source>
</evidence>
<dbReference type="GO" id="GO:0006189">
    <property type="term" value="P:'de novo' IMP biosynthetic process"/>
    <property type="evidence" value="ECO:0007669"/>
    <property type="project" value="UniProtKB-UniRule"/>
</dbReference>
<keyword evidence="3 4" id="KW-0067">ATP-binding</keyword>
<dbReference type="PANTHER" id="PTHR11609">
    <property type="entry name" value="PURINE BIOSYNTHESIS PROTEIN 6/7, PUR6/7"/>
    <property type="match status" value="1"/>
</dbReference>
<reference evidence="7 8" key="1">
    <citation type="submission" date="2020-11" db="EMBL/GenBank/DDBJ databases">
        <title>The genome sequence of Erythrobacter sp. 6D36.</title>
        <authorList>
            <person name="Liu Y."/>
        </authorList>
    </citation>
    <scope>NUCLEOTIDE SEQUENCE [LARGE SCALE GENOMIC DNA]</scope>
    <source>
        <strain evidence="7 8">6D36</strain>
    </source>
</reference>
<dbReference type="GO" id="GO:0005829">
    <property type="term" value="C:cytosol"/>
    <property type="evidence" value="ECO:0007669"/>
    <property type="project" value="TreeGrafter"/>
</dbReference>
<evidence type="ECO:0000256" key="5">
    <source>
        <dbReference type="RuleBase" id="RU361200"/>
    </source>
</evidence>
<dbReference type="SUPFAM" id="SSF52440">
    <property type="entry name" value="PreATP-grasp domain"/>
    <property type="match status" value="1"/>
</dbReference>
<dbReference type="SUPFAM" id="SSF51246">
    <property type="entry name" value="Rudiment single hybrid motif"/>
    <property type="match status" value="1"/>
</dbReference>
<feature type="binding site" evidence="4">
    <location>
        <position position="143"/>
    </location>
    <ligand>
        <name>ATP</name>
        <dbReference type="ChEBI" id="CHEBI:30616"/>
    </ligand>
</feature>
<dbReference type="Pfam" id="PF17769">
    <property type="entry name" value="PurK_C"/>
    <property type="match status" value="1"/>
</dbReference>
<feature type="binding site" evidence="4">
    <location>
        <position position="207"/>
    </location>
    <ligand>
        <name>ATP</name>
        <dbReference type="ChEBI" id="CHEBI:30616"/>
    </ligand>
</feature>
<sequence>MLKRGGTIGILGGGQLGRMMAVAAAQLGYRCIGFAPEGDTVLEQVCDDVFSNKWDDRAALAAFAAQCDAVTWEFENVPVSTAQAIPAGRIFPHPRALETAQDRLTEKRFVEDLGGTPAAYAKVDSHDDLTAAIERLGAPGILKTRRDGYDGKGQWRISSARDAEGLRLPDVPLIYEAFVEFEAEFSVILVRGRDGEVRFWDSTRNTHVDGILATSVLPTGEVIAAQVETARSLARKVADRLEYVGVLTLEFFATKSGPVFNEMAPRVHNSGHWTIEGAVTSQFENHIRAVAGLPLGDTSTVAKAVEMTNIIGDAISSAQSFLSTPDTHLHDYGKAEVRAGRKMGHVTRLDR</sequence>
<dbReference type="SUPFAM" id="SSF56059">
    <property type="entry name" value="Glutathione synthetase ATP-binding domain-like"/>
    <property type="match status" value="1"/>
</dbReference>
<dbReference type="Proteomes" id="UP000594459">
    <property type="component" value="Chromosome"/>
</dbReference>
<proteinExistence type="inferred from homology"/>
<comment type="similarity">
    <text evidence="4 5">Belongs to the PurK/PurT family.</text>
</comment>
<dbReference type="HAMAP" id="MF_01928">
    <property type="entry name" value="PurK"/>
    <property type="match status" value="1"/>
</dbReference>
<dbReference type="InterPro" id="IPR005875">
    <property type="entry name" value="PurK"/>
</dbReference>
<dbReference type="Pfam" id="PF02222">
    <property type="entry name" value="ATP-grasp"/>
    <property type="match status" value="1"/>
</dbReference>
<dbReference type="InterPro" id="IPR011761">
    <property type="entry name" value="ATP-grasp"/>
</dbReference>
<dbReference type="InterPro" id="IPR013815">
    <property type="entry name" value="ATP_grasp_subdomain_1"/>
</dbReference>
<feature type="domain" description="ATP-grasp" evidence="6">
    <location>
        <begin position="107"/>
        <end position="291"/>
    </location>
</feature>
<feature type="binding site" evidence="4">
    <location>
        <begin position="148"/>
        <end position="154"/>
    </location>
    <ligand>
        <name>ATP</name>
        <dbReference type="ChEBI" id="CHEBI:30616"/>
    </ligand>
</feature>
<dbReference type="UniPathway" id="UPA00074">
    <property type="reaction ID" value="UER00942"/>
</dbReference>
<keyword evidence="4 5" id="KW-0436">Ligase</keyword>
<feature type="binding site" evidence="4">
    <location>
        <position position="103"/>
    </location>
    <ligand>
        <name>ATP</name>
        <dbReference type="ChEBI" id="CHEBI:30616"/>
    </ligand>
</feature>
<accession>A0A7S8ISI9</accession>
<dbReference type="Pfam" id="PF22660">
    <property type="entry name" value="RS_preATP-grasp-like"/>
    <property type="match status" value="1"/>
</dbReference>
<dbReference type="GO" id="GO:0034028">
    <property type="term" value="F:5-(carboxyamino)imidazole ribonucleotide synthase activity"/>
    <property type="evidence" value="ECO:0007669"/>
    <property type="project" value="UniProtKB-UniRule"/>
</dbReference>
<evidence type="ECO:0000256" key="1">
    <source>
        <dbReference type="ARBA" id="ARBA00022741"/>
    </source>
</evidence>
<protein>
    <recommendedName>
        <fullName evidence="4 5">N5-carboxyaminoimidazole ribonucleotide synthase</fullName>
        <shortName evidence="4 5">N5-CAIR synthase</shortName>
        <ecNumber evidence="4 5">6.3.4.18</ecNumber>
    </recommendedName>
    <alternativeName>
        <fullName evidence="4 5">5-(carboxyamino)imidazole ribonucleotide synthetase</fullName>
    </alternativeName>
</protein>
<dbReference type="NCBIfam" id="NF004679">
    <property type="entry name" value="PRK06019.1-5"/>
    <property type="match status" value="1"/>
</dbReference>
<feature type="binding site" evidence="4">
    <location>
        <begin position="261"/>
        <end position="262"/>
    </location>
    <ligand>
        <name>ATP</name>
        <dbReference type="ChEBI" id="CHEBI:30616"/>
    </ligand>
</feature>
<feature type="binding site" evidence="4">
    <location>
        <position position="184"/>
    </location>
    <ligand>
        <name>ATP</name>
        <dbReference type="ChEBI" id="CHEBI:30616"/>
    </ligand>
</feature>
<keyword evidence="1 4" id="KW-0547">Nucleotide-binding</keyword>
<keyword evidence="2 4" id="KW-0658">Purine biosynthesis</keyword>
<comment type="function">
    <text evidence="4">Catalyzes the ATP-dependent conversion of 5-aminoimidazole ribonucleotide (AIR) and HCO(3)(-) to N5-carboxyaminoimidazole ribonucleotide (N5-CAIR).</text>
</comment>
<dbReference type="KEGG" id="qso:IRL76_12390"/>
<dbReference type="InterPro" id="IPR016185">
    <property type="entry name" value="PreATP-grasp_dom_sf"/>
</dbReference>
<organism evidence="7 8">
    <name type="scientific">Qipengyuania soli</name>
    <dbReference type="NCBI Taxonomy" id="2782568"/>
    <lineage>
        <taxon>Bacteria</taxon>
        <taxon>Pseudomonadati</taxon>
        <taxon>Pseudomonadota</taxon>
        <taxon>Alphaproteobacteria</taxon>
        <taxon>Sphingomonadales</taxon>
        <taxon>Erythrobacteraceae</taxon>
        <taxon>Qipengyuania</taxon>
    </lineage>
</organism>
<comment type="catalytic activity">
    <reaction evidence="4 5">
        <text>5-amino-1-(5-phospho-beta-D-ribosyl)imidazole + hydrogencarbonate + ATP = 5-carboxyamino-1-(5-phospho-D-ribosyl)imidazole + ADP + phosphate + 2 H(+)</text>
        <dbReference type="Rhea" id="RHEA:19317"/>
        <dbReference type="ChEBI" id="CHEBI:15378"/>
        <dbReference type="ChEBI" id="CHEBI:17544"/>
        <dbReference type="ChEBI" id="CHEBI:30616"/>
        <dbReference type="ChEBI" id="CHEBI:43474"/>
        <dbReference type="ChEBI" id="CHEBI:58730"/>
        <dbReference type="ChEBI" id="CHEBI:137981"/>
        <dbReference type="ChEBI" id="CHEBI:456216"/>
        <dbReference type="EC" id="6.3.4.18"/>
    </reaction>
</comment>
<dbReference type="AlphaFoldDB" id="A0A7S8ISI9"/>
<dbReference type="NCBIfam" id="NF004676">
    <property type="entry name" value="PRK06019.1-2"/>
    <property type="match status" value="1"/>
</dbReference>
<dbReference type="EC" id="6.3.4.18" evidence="4 5"/>
<dbReference type="GO" id="GO:0005524">
    <property type="term" value="F:ATP binding"/>
    <property type="evidence" value="ECO:0007669"/>
    <property type="project" value="UniProtKB-UniRule"/>
</dbReference>
<dbReference type="NCBIfam" id="TIGR01161">
    <property type="entry name" value="purK"/>
    <property type="match status" value="1"/>
</dbReference>
<evidence type="ECO:0000313" key="8">
    <source>
        <dbReference type="Proteomes" id="UP000594459"/>
    </source>
</evidence>
<dbReference type="InterPro" id="IPR054350">
    <property type="entry name" value="PurT/PurK_preATP-grasp"/>
</dbReference>
<comment type="pathway">
    <text evidence="4 5">Purine metabolism; IMP biosynthesis via de novo pathway; 5-amino-1-(5-phospho-D-ribosyl)imidazole-4-carboxylate from 5-amino-1-(5-phospho-D-ribosyl)imidazole (N5-CAIR route): step 1/2.</text>
</comment>
<dbReference type="InterPro" id="IPR040686">
    <property type="entry name" value="PurK_C"/>
</dbReference>
<evidence type="ECO:0000256" key="3">
    <source>
        <dbReference type="ARBA" id="ARBA00022840"/>
    </source>
</evidence>
<evidence type="ECO:0000256" key="2">
    <source>
        <dbReference type="ARBA" id="ARBA00022755"/>
    </source>
</evidence>
<name>A0A7S8ISI9_9SPHN</name>
<comment type="function">
    <text evidence="5">Catalyzes the ATP-dependent conversion of 5-aminoimidazole ribonucleotide (AIR) and HCO(3)- to N5-carboxyaminoimidazole ribonucleotide (N5-CAIR).</text>
</comment>
<dbReference type="Gene3D" id="3.30.1490.20">
    <property type="entry name" value="ATP-grasp fold, A domain"/>
    <property type="match status" value="1"/>
</dbReference>
<dbReference type="PANTHER" id="PTHR11609:SF5">
    <property type="entry name" value="PHOSPHORIBOSYLAMINOIMIDAZOLE CARBOXYLASE"/>
    <property type="match status" value="1"/>
</dbReference>
<dbReference type="PROSITE" id="PS50975">
    <property type="entry name" value="ATP_GRASP"/>
    <property type="match status" value="1"/>
</dbReference>
<dbReference type="Gene3D" id="3.40.50.20">
    <property type="match status" value="1"/>
</dbReference>
<keyword evidence="8" id="KW-1185">Reference proteome</keyword>
<dbReference type="GO" id="GO:0046872">
    <property type="term" value="F:metal ion binding"/>
    <property type="evidence" value="ECO:0007669"/>
    <property type="project" value="InterPro"/>
</dbReference>
<dbReference type="EMBL" id="CP064654">
    <property type="protein sequence ID" value="QPC98628.1"/>
    <property type="molecule type" value="Genomic_DNA"/>
</dbReference>
<comment type="subunit">
    <text evidence="4 5">Homodimer.</text>
</comment>
<dbReference type="GO" id="GO:0004638">
    <property type="term" value="F:phosphoribosylaminoimidazole carboxylase activity"/>
    <property type="evidence" value="ECO:0007669"/>
    <property type="project" value="InterPro"/>
</dbReference>
<gene>
    <name evidence="4 5" type="primary">purK</name>
    <name evidence="7" type="ORF">IRL76_12390</name>
</gene>
<dbReference type="InterPro" id="IPR011054">
    <property type="entry name" value="Rudment_hybrid_motif"/>
</dbReference>
<dbReference type="InterPro" id="IPR003135">
    <property type="entry name" value="ATP-grasp_carboxylate-amine"/>
</dbReference>
<feature type="binding site" evidence="4">
    <location>
        <begin position="176"/>
        <end position="179"/>
    </location>
    <ligand>
        <name>ATP</name>
        <dbReference type="ChEBI" id="CHEBI:30616"/>
    </ligand>
</feature>
<evidence type="ECO:0000256" key="4">
    <source>
        <dbReference type="HAMAP-Rule" id="MF_01928"/>
    </source>
</evidence>